<dbReference type="EMBL" id="CM042035">
    <property type="protein sequence ID" value="KAI3754249.1"/>
    <property type="molecule type" value="Genomic_DNA"/>
</dbReference>
<sequence length="600" mass="65959">MFPIFPSRGMNSKGRPREFVKSWRRRSVASRSSMEDPTPVILKDLILRGLEARMWNSPEPSRTSDYSHNLTCDLPLRFQSPLDSSNNQKNRLLSWSDRSCAIRHHVWTFFGMPVRPHVSASMYKRMSSKDGTNSVDLEDDSEFLQDDMVQEHSDPPSRHSLPHVLVASIVSFLFGYHLGVVNEPLESISHDLGFNGNSLAEGLIVSTCLGGAFIGSLFSGWIADEFGRRRTFQLCALPMVIGAACSATTNNLAGMLVGRFIVGIGLGIGPPVASLYITEVSPPSVRGTYGSFIQISTCLGLLGALLIGIPVKSVPGWWRICFWLSIIPATVLALAMIFCVESPHWLYKRGRNTEAEVEFQKLLGPANVRSAMAELLNSDRGDENDTVKISELIYGRHFRVVFIGSTLFALQQLSGINAIFYFSSSVFRSAGVSSNLANAFVGIVNLFGSFVALLLMDILGRKVLLLWSFFGMAVSTVFQVIAAGLFSSTSGALYLSVGGMLMFVFSFATGAGPVPGLLLSEIFPSRIRAKAMAFCMSVHWVFNFMVGLLFLRLLELMGLQLLYGMLGTFCLAGVAFMKRNVMETKGKTLQEIEIALLPQE</sequence>
<dbReference type="Proteomes" id="UP001056120">
    <property type="component" value="Linkage Group LG18"/>
</dbReference>
<reference evidence="1 2" key="2">
    <citation type="journal article" date="2022" name="Mol. Ecol. Resour.">
        <title>The genomes of chicory, endive, great burdock and yacon provide insights into Asteraceae paleo-polyploidization history and plant inulin production.</title>
        <authorList>
            <person name="Fan W."/>
            <person name="Wang S."/>
            <person name="Wang H."/>
            <person name="Wang A."/>
            <person name="Jiang F."/>
            <person name="Liu H."/>
            <person name="Zhao H."/>
            <person name="Xu D."/>
            <person name="Zhang Y."/>
        </authorList>
    </citation>
    <scope>NUCLEOTIDE SEQUENCE [LARGE SCALE GENOMIC DNA]</scope>
    <source>
        <strain evidence="2">cv. Yunnan</strain>
        <tissue evidence="1">Leaves</tissue>
    </source>
</reference>
<comment type="caution">
    <text evidence="1">The sequence shown here is derived from an EMBL/GenBank/DDBJ whole genome shotgun (WGS) entry which is preliminary data.</text>
</comment>
<organism evidence="1 2">
    <name type="scientific">Smallanthus sonchifolius</name>
    <dbReference type="NCBI Taxonomy" id="185202"/>
    <lineage>
        <taxon>Eukaryota</taxon>
        <taxon>Viridiplantae</taxon>
        <taxon>Streptophyta</taxon>
        <taxon>Embryophyta</taxon>
        <taxon>Tracheophyta</taxon>
        <taxon>Spermatophyta</taxon>
        <taxon>Magnoliopsida</taxon>
        <taxon>eudicotyledons</taxon>
        <taxon>Gunneridae</taxon>
        <taxon>Pentapetalae</taxon>
        <taxon>asterids</taxon>
        <taxon>campanulids</taxon>
        <taxon>Asterales</taxon>
        <taxon>Asteraceae</taxon>
        <taxon>Asteroideae</taxon>
        <taxon>Heliantheae alliance</taxon>
        <taxon>Millerieae</taxon>
        <taxon>Smallanthus</taxon>
    </lineage>
</organism>
<evidence type="ECO:0000313" key="1">
    <source>
        <dbReference type="EMBL" id="KAI3754249.1"/>
    </source>
</evidence>
<reference evidence="2" key="1">
    <citation type="journal article" date="2022" name="Mol. Ecol. Resour.">
        <title>The genomes of chicory, endive, great burdock and yacon provide insights into Asteraceae palaeo-polyploidization history and plant inulin production.</title>
        <authorList>
            <person name="Fan W."/>
            <person name="Wang S."/>
            <person name="Wang H."/>
            <person name="Wang A."/>
            <person name="Jiang F."/>
            <person name="Liu H."/>
            <person name="Zhao H."/>
            <person name="Xu D."/>
            <person name="Zhang Y."/>
        </authorList>
    </citation>
    <scope>NUCLEOTIDE SEQUENCE [LARGE SCALE GENOMIC DNA]</scope>
    <source>
        <strain evidence="2">cv. Yunnan</strain>
    </source>
</reference>
<accession>A0ACB9E5P6</accession>
<name>A0ACB9E5P6_9ASTR</name>
<proteinExistence type="predicted"/>
<keyword evidence="2" id="KW-1185">Reference proteome</keyword>
<gene>
    <name evidence="1" type="ORF">L1987_54028</name>
</gene>
<evidence type="ECO:0000313" key="2">
    <source>
        <dbReference type="Proteomes" id="UP001056120"/>
    </source>
</evidence>
<protein>
    <submittedName>
        <fullName evidence="1">Uncharacterized protein</fullName>
    </submittedName>
</protein>